<evidence type="ECO:0000256" key="3">
    <source>
        <dbReference type="ARBA" id="ARBA00022960"/>
    </source>
</evidence>
<dbReference type="GO" id="GO:0009252">
    <property type="term" value="P:peptidoglycan biosynthetic process"/>
    <property type="evidence" value="ECO:0007669"/>
    <property type="project" value="UniProtKB-UniRule"/>
</dbReference>
<dbReference type="Gene3D" id="3.40.50.1860">
    <property type="match status" value="2"/>
</dbReference>
<dbReference type="InterPro" id="IPR015942">
    <property type="entry name" value="Asp/Glu/hydantoin_racemase"/>
</dbReference>
<comment type="caution">
    <text evidence="8">The sequence shown here is derived from an EMBL/GenBank/DDBJ whole genome shotgun (WGS) entry which is preliminary data.</text>
</comment>
<evidence type="ECO:0000313" key="8">
    <source>
        <dbReference type="EMBL" id="OGL83102.1"/>
    </source>
</evidence>
<protein>
    <recommendedName>
        <fullName evidence="2 7">Glutamate racemase</fullName>
        <ecNumber evidence="2 7">5.1.1.3</ecNumber>
    </recommendedName>
</protein>
<keyword evidence="3 7" id="KW-0133">Cell shape</keyword>
<dbReference type="InterPro" id="IPR004391">
    <property type="entry name" value="Glu_race"/>
</dbReference>
<dbReference type="EMBL" id="MGEK01000003">
    <property type="protein sequence ID" value="OGL83102.1"/>
    <property type="molecule type" value="Genomic_DNA"/>
</dbReference>
<evidence type="ECO:0000256" key="2">
    <source>
        <dbReference type="ARBA" id="ARBA00013090"/>
    </source>
</evidence>
<dbReference type="PANTHER" id="PTHR21198:SF2">
    <property type="entry name" value="GLUTAMATE RACEMASE"/>
    <property type="match status" value="1"/>
</dbReference>
<evidence type="ECO:0000256" key="5">
    <source>
        <dbReference type="ARBA" id="ARBA00023235"/>
    </source>
</evidence>
<evidence type="ECO:0000313" key="9">
    <source>
        <dbReference type="Proteomes" id="UP000176846"/>
    </source>
</evidence>
<keyword evidence="6 7" id="KW-0961">Cell wall biogenesis/degradation</keyword>
<feature type="binding site" evidence="7">
    <location>
        <begin position="180"/>
        <end position="181"/>
    </location>
    <ligand>
        <name>substrate</name>
    </ligand>
</feature>
<organism evidence="8 9">
    <name type="scientific">Candidatus Uhrbacteria bacterium RIFCSPLOWO2_01_FULL_47_25</name>
    <dbReference type="NCBI Taxonomy" id="1802402"/>
    <lineage>
        <taxon>Bacteria</taxon>
        <taxon>Candidatus Uhriibacteriota</taxon>
    </lineage>
</organism>
<dbReference type="PANTHER" id="PTHR21198">
    <property type="entry name" value="GLUTAMATE RACEMASE"/>
    <property type="match status" value="1"/>
</dbReference>
<dbReference type="GO" id="GO:0008881">
    <property type="term" value="F:glutamate racemase activity"/>
    <property type="evidence" value="ECO:0007669"/>
    <property type="project" value="UniProtKB-UniRule"/>
</dbReference>
<evidence type="ECO:0000256" key="7">
    <source>
        <dbReference type="HAMAP-Rule" id="MF_00258"/>
    </source>
</evidence>
<dbReference type="PROSITE" id="PS00924">
    <property type="entry name" value="ASP_GLU_RACEMASE_2"/>
    <property type="match status" value="1"/>
</dbReference>
<dbReference type="Proteomes" id="UP000176846">
    <property type="component" value="Unassembled WGS sequence"/>
</dbReference>
<feature type="binding site" evidence="7">
    <location>
        <begin position="6"/>
        <end position="7"/>
    </location>
    <ligand>
        <name>substrate</name>
    </ligand>
</feature>
<proteinExistence type="inferred from homology"/>
<accession>A0A1F7UXS6</accession>
<feature type="binding site" evidence="7">
    <location>
        <begin position="38"/>
        <end position="39"/>
    </location>
    <ligand>
        <name>substrate</name>
    </ligand>
</feature>
<comment type="similarity">
    <text evidence="7">Belongs to the aspartate/glutamate racemases family.</text>
</comment>
<comment type="catalytic activity">
    <reaction evidence="1 7">
        <text>L-glutamate = D-glutamate</text>
        <dbReference type="Rhea" id="RHEA:12813"/>
        <dbReference type="ChEBI" id="CHEBI:29985"/>
        <dbReference type="ChEBI" id="CHEBI:29986"/>
        <dbReference type="EC" id="5.1.1.3"/>
    </reaction>
</comment>
<dbReference type="EC" id="5.1.1.3" evidence="2 7"/>
<feature type="active site" description="Proton donor/acceptor" evidence="7">
    <location>
        <position position="69"/>
    </location>
</feature>
<dbReference type="UniPathway" id="UPA00219"/>
<feature type="binding site" evidence="7">
    <location>
        <begin position="70"/>
        <end position="71"/>
    </location>
    <ligand>
        <name>substrate</name>
    </ligand>
</feature>
<sequence length="266" mass="29585">MIGIFDSGAGGLTTLKAIRELLPKYDLVYFGDTARFPYGSQSPERLRQYAEEDADFLLSRGARLIVIACNSVSAVAADHLCERLKVPVFDVVQPAVEAAQRITRGRIGVIGTRATVGSGVYERLLQAVDKNILVISRATPMLVPLVEERWWKYPESMRIIRRSLKPLKDAHVDTLILACTHYPFLQALIARVMGKTVKIVNPAESTAASVKNFLEQNPAIDAGLSKNSRSLFYVSSDPRHFQETAKWWLGERVEASEAVNPVREFA</sequence>
<dbReference type="HAMAP" id="MF_00258">
    <property type="entry name" value="Glu_racemase"/>
    <property type="match status" value="1"/>
</dbReference>
<dbReference type="NCBIfam" id="TIGR00067">
    <property type="entry name" value="glut_race"/>
    <property type="match status" value="1"/>
</dbReference>
<dbReference type="Pfam" id="PF01177">
    <property type="entry name" value="Asp_Glu_race"/>
    <property type="match status" value="1"/>
</dbReference>
<comment type="function">
    <text evidence="7">Provides the (R)-glutamate required for cell wall biosynthesis.</text>
</comment>
<keyword evidence="4 7" id="KW-0573">Peptidoglycan synthesis</keyword>
<keyword evidence="5 7" id="KW-0413">Isomerase</keyword>
<dbReference type="SUPFAM" id="SSF53681">
    <property type="entry name" value="Aspartate/glutamate racemase"/>
    <property type="match status" value="2"/>
</dbReference>
<evidence type="ECO:0000256" key="4">
    <source>
        <dbReference type="ARBA" id="ARBA00022984"/>
    </source>
</evidence>
<dbReference type="GO" id="GO:0008360">
    <property type="term" value="P:regulation of cell shape"/>
    <property type="evidence" value="ECO:0007669"/>
    <property type="project" value="UniProtKB-KW"/>
</dbReference>
<reference evidence="8 9" key="1">
    <citation type="journal article" date="2016" name="Nat. Commun.">
        <title>Thousands of microbial genomes shed light on interconnected biogeochemical processes in an aquifer system.</title>
        <authorList>
            <person name="Anantharaman K."/>
            <person name="Brown C.T."/>
            <person name="Hug L.A."/>
            <person name="Sharon I."/>
            <person name="Castelle C.J."/>
            <person name="Probst A.J."/>
            <person name="Thomas B.C."/>
            <person name="Singh A."/>
            <person name="Wilkins M.J."/>
            <person name="Karaoz U."/>
            <person name="Brodie E.L."/>
            <person name="Williams K.H."/>
            <person name="Hubbard S.S."/>
            <person name="Banfield J.F."/>
        </authorList>
    </citation>
    <scope>NUCLEOTIDE SEQUENCE [LARGE SCALE GENOMIC DNA]</scope>
</reference>
<evidence type="ECO:0000256" key="1">
    <source>
        <dbReference type="ARBA" id="ARBA00001602"/>
    </source>
</evidence>
<dbReference type="InterPro" id="IPR001920">
    <property type="entry name" value="Asp/Glu_race"/>
</dbReference>
<dbReference type="FunFam" id="3.40.50.1860:FF:000001">
    <property type="entry name" value="Glutamate racemase"/>
    <property type="match status" value="1"/>
</dbReference>
<comment type="pathway">
    <text evidence="7">Cell wall biogenesis; peptidoglycan biosynthesis.</text>
</comment>
<evidence type="ECO:0000256" key="6">
    <source>
        <dbReference type="ARBA" id="ARBA00023316"/>
    </source>
</evidence>
<dbReference type="InterPro" id="IPR033134">
    <property type="entry name" value="Asp/Glu_racemase_AS_2"/>
</dbReference>
<name>A0A1F7UXS6_9BACT</name>
<gene>
    <name evidence="7" type="primary">murI</name>
    <name evidence="8" type="ORF">A2936_05305</name>
</gene>
<feature type="active site" description="Proton donor/acceptor" evidence="7">
    <location>
        <position position="179"/>
    </location>
</feature>
<dbReference type="GO" id="GO:0071555">
    <property type="term" value="P:cell wall organization"/>
    <property type="evidence" value="ECO:0007669"/>
    <property type="project" value="UniProtKB-KW"/>
</dbReference>
<dbReference type="AlphaFoldDB" id="A0A1F7UXS6"/>